<proteinExistence type="predicted"/>
<name>K2FX21_9BACT</name>
<organism evidence="4">
    <name type="scientific">uncultured bacterium</name>
    <name type="common">gcode 4</name>
    <dbReference type="NCBI Taxonomy" id="1234023"/>
    <lineage>
        <taxon>Bacteria</taxon>
        <taxon>environmental samples</taxon>
    </lineage>
</organism>
<feature type="domain" description="PPM-type phosphatase" evidence="3">
    <location>
        <begin position="319"/>
        <end position="512"/>
    </location>
</feature>
<evidence type="ECO:0000259" key="3">
    <source>
        <dbReference type="Pfam" id="PF07228"/>
    </source>
</evidence>
<dbReference type="AlphaFoldDB" id="K2FX21"/>
<dbReference type="EMBL" id="AMFJ01000471">
    <property type="protein sequence ID" value="EKE27503.1"/>
    <property type="molecule type" value="Genomic_DNA"/>
</dbReference>
<evidence type="ECO:0000313" key="4">
    <source>
        <dbReference type="EMBL" id="EKE27503.1"/>
    </source>
</evidence>
<dbReference type="InterPro" id="IPR052016">
    <property type="entry name" value="Bact_Sigma-Reg"/>
</dbReference>
<accession>K2FX21</accession>
<keyword evidence="2" id="KW-0175">Coiled coil</keyword>
<sequence>MFGDFLNLFKNKTQESELINDFDKALYFIRTCEKAEDYKMAIMATRELILKHKSWINYYEESLKKLYSLEASNIEAVSNEAKDKIVKIKDWLDMLYKRLTKLDGRLIEIEKIKQKVDEKLKIKVENEKIKFRVKEIKESISRKDYSKSLQLGKKFVFDFQWNKEALNLLQKIQRIHDKDKSTKEKEKIKKDRISKTLQEAWITNVSVEEKSKTWLFWENLKLEVKEMKRKWLERTEYIKRMKTLNSLEMLLAKTWSINNISNLDMENMEKDWVFSVIHSWVEKDIWDFDTYWFDFFWKIIWKDKIIWDTFGHYKTLTNKTVFYFWDATGHWIQAWFTVAILSKIFFEFTKNYKQLQDLVFQSNNSLKEKIKWKSFITWIFFEWDYAKSSLKMVWAWHPPLYVYRRKEWTVEKIIPGWLALWVRNIPNLASIKIKDIPLENGDVIFGYTDWIVETKNAEWVMFLLDRVEKSFTKHAKLFLNPKKIYEWVLGDVNNFKWALEFDDDVSFFIFTRNTNKDLIANKEELEQILKESNSKKSIKEIQIKKRTKEEIMEELKKEKQERELKVRLERLDRLAKIWEYIKLKQEVLMYYREWYVHDKMKVYLEKAIANEQKMMIIKMEEKLERKYKTLTELYKKWEYEIVVKEAMDVIFKNWKI</sequence>
<gene>
    <name evidence="4" type="ORF">ACD_3C00197G0002</name>
</gene>
<dbReference type="Pfam" id="PF07228">
    <property type="entry name" value="SpoIIE"/>
    <property type="match status" value="1"/>
</dbReference>
<feature type="coiled-coil region" evidence="2">
    <location>
        <begin position="515"/>
        <end position="572"/>
    </location>
</feature>
<dbReference type="InterPro" id="IPR001932">
    <property type="entry name" value="PPM-type_phosphatase-like_dom"/>
</dbReference>
<evidence type="ECO:0000256" key="2">
    <source>
        <dbReference type="SAM" id="Coils"/>
    </source>
</evidence>
<comment type="caution">
    <text evidence="4">The sequence shown here is derived from an EMBL/GenBank/DDBJ whole genome shotgun (WGS) entry which is preliminary data.</text>
</comment>
<evidence type="ECO:0000256" key="1">
    <source>
        <dbReference type="ARBA" id="ARBA00022801"/>
    </source>
</evidence>
<keyword evidence="1" id="KW-0378">Hydrolase</keyword>
<dbReference type="InterPro" id="IPR036457">
    <property type="entry name" value="PPM-type-like_dom_sf"/>
</dbReference>
<dbReference type="GO" id="GO:0016791">
    <property type="term" value="F:phosphatase activity"/>
    <property type="evidence" value="ECO:0007669"/>
    <property type="project" value="TreeGrafter"/>
</dbReference>
<dbReference type="PANTHER" id="PTHR43156:SF2">
    <property type="entry name" value="STAGE II SPORULATION PROTEIN E"/>
    <property type="match status" value="1"/>
</dbReference>
<dbReference type="Gene3D" id="3.60.40.10">
    <property type="entry name" value="PPM-type phosphatase domain"/>
    <property type="match status" value="1"/>
</dbReference>
<reference evidence="4" key="1">
    <citation type="journal article" date="2012" name="Science">
        <title>Fermentation, hydrogen, and sulfur metabolism in multiple uncultivated bacterial phyla.</title>
        <authorList>
            <person name="Wrighton K.C."/>
            <person name="Thomas B.C."/>
            <person name="Sharon I."/>
            <person name="Miller C.S."/>
            <person name="Castelle C.J."/>
            <person name="VerBerkmoes N.C."/>
            <person name="Wilkins M.J."/>
            <person name="Hettich R.L."/>
            <person name="Lipton M.S."/>
            <person name="Williams K.H."/>
            <person name="Long P.E."/>
            <person name="Banfield J.F."/>
        </authorList>
    </citation>
    <scope>NUCLEOTIDE SEQUENCE [LARGE SCALE GENOMIC DNA]</scope>
</reference>
<protein>
    <submittedName>
        <fullName evidence="4">Response regulator containing a CheY-like protein receiver domain and a GGDEF protein</fullName>
    </submittedName>
</protein>
<dbReference type="PANTHER" id="PTHR43156">
    <property type="entry name" value="STAGE II SPORULATION PROTEIN E-RELATED"/>
    <property type="match status" value="1"/>
</dbReference>